<dbReference type="EMBL" id="CABPRJ010001986">
    <property type="protein sequence ID" value="VVC42728.1"/>
    <property type="molecule type" value="Genomic_DNA"/>
</dbReference>
<dbReference type="OrthoDB" id="8299676at2759"/>
<protein>
    <submittedName>
        <fullName evidence="2">Uncharacterized protein</fullName>
    </submittedName>
</protein>
<keyword evidence="1" id="KW-0812">Transmembrane</keyword>
<reference evidence="2 3" key="1">
    <citation type="submission" date="2019-08" db="EMBL/GenBank/DDBJ databases">
        <authorList>
            <person name="Alioto T."/>
            <person name="Alioto T."/>
            <person name="Gomez Garrido J."/>
        </authorList>
    </citation>
    <scope>NUCLEOTIDE SEQUENCE [LARGE SCALE GENOMIC DNA]</scope>
</reference>
<dbReference type="Proteomes" id="UP000325440">
    <property type="component" value="Unassembled WGS sequence"/>
</dbReference>
<evidence type="ECO:0000313" key="3">
    <source>
        <dbReference type="Proteomes" id="UP000325440"/>
    </source>
</evidence>
<evidence type="ECO:0000313" key="2">
    <source>
        <dbReference type="EMBL" id="VVC42728.1"/>
    </source>
</evidence>
<accession>A0A5E4NG55</accession>
<proteinExistence type="predicted"/>
<keyword evidence="1" id="KW-0472">Membrane</keyword>
<dbReference type="AlphaFoldDB" id="A0A5E4NG55"/>
<feature type="transmembrane region" description="Helical" evidence="1">
    <location>
        <begin position="247"/>
        <end position="271"/>
    </location>
</feature>
<sequence>MMVNECFTLSKNEFNTKIDLFDRLMIKAEEVEGKDYQDLNIFLTEHHYILKLANFFNKDTQTNYHETYQSLLKYIESLDPRLQGDGHLTAREFHYRKKLFDALSIGKDDAVGKDFDQLISILKEKDSVYADNCLGRNVQMLPDPKNRLSMRLFSYISPLEEKKNLINKDKQALAQKLIQRKNVLSDKKQKTTFFLRLCAIVTIGCYFSWWILAFELVTSIITSFLLGHYINKYIKKEISLDKLKSKMSYIALGNHLLITFPLAAFSVYLITKDFIDNGLNTDVATAAALLLLAIFTYVLAHVLFKGCKIYAENHIEDLRIEDPENKVHKETDLLNWYDPRKFLMLFIMPLVEKCFADLESEFAERNFDEMDTNVHDTKTEQQFKDIQEPVAMCY</sequence>
<feature type="transmembrane region" description="Helical" evidence="1">
    <location>
        <begin position="283"/>
        <end position="304"/>
    </location>
</feature>
<organism evidence="2 3">
    <name type="scientific">Cinara cedri</name>
    <dbReference type="NCBI Taxonomy" id="506608"/>
    <lineage>
        <taxon>Eukaryota</taxon>
        <taxon>Metazoa</taxon>
        <taxon>Ecdysozoa</taxon>
        <taxon>Arthropoda</taxon>
        <taxon>Hexapoda</taxon>
        <taxon>Insecta</taxon>
        <taxon>Pterygota</taxon>
        <taxon>Neoptera</taxon>
        <taxon>Paraneoptera</taxon>
        <taxon>Hemiptera</taxon>
        <taxon>Sternorrhyncha</taxon>
        <taxon>Aphidomorpha</taxon>
        <taxon>Aphidoidea</taxon>
        <taxon>Aphididae</taxon>
        <taxon>Lachninae</taxon>
        <taxon>Cinara</taxon>
    </lineage>
</organism>
<keyword evidence="3" id="KW-1185">Reference proteome</keyword>
<keyword evidence="1" id="KW-1133">Transmembrane helix</keyword>
<name>A0A5E4NG55_9HEMI</name>
<feature type="transmembrane region" description="Helical" evidence="1">
    <location>
        <begin position="193"/>
        <end position="226"/>
    </location>
</feature>
<evidence type="ECO:0000256" key="1">
    <source>
        <dbReference type="SAM" id="Phobius"/>
    </source>
</evidence>
<gene>
    <name evidence="2" type="ORF">CINCED_3A023305</name>
</gene>